<comment type="caution">
    <text evidence="2">The sequence shown here is derived from an EMBL/GenBank/DDBJ whole genome shotgun (WGS) entry which is preliminary data.</text>
</comment>
<reference evidence="2 3" key="1">
    <citation type="submission" date="2024-06" db="EMBL/GenBank/DDBJ databases">
        <authorList>
            <person name="Pan Q."/>
            <person name="Wen M."/>
            <person name="Jouanno E."/>
            <person name="Zahm M."/>
            <person name="Klopp C."/>
            <person name="Cabau C."/>
            <person name="Louis A."/>
            <person name="Berthelot C."/>
            <person name="Parey E."/>
            <person name="Roest Crollius H."/>
            <person name="Montfort J."/>
            <person name="Robinson-Rechavi M."/>
            <person name="Bouchez O."/>
            <person name="Lampietro C."/>
            <person name="Lopez Roques C."/>
            <person name="Donnadieu C."/>
            <person name="Postlethwait J."/>
            <person name="Bobe J."/>
            <person name="Verreycken H."/>
            <person name="Guiguen Y."/>
        </authorList>
    </citation>
    <scope>NUCLEOTIDE SEQUENCE [LARGE SCALE GENOMIC DNA]</scope>
    <source>
        <strain evidence="2">Up_M1</strain>
        <tissue evidence="2">Testis</tissue>
    </source>
</reference>
<accession>A0ABD0WFV5</accession>
<feature type="region of interest" description="Disordered" evidence="1">
    <location>
        <begin position="166"/>
        <end position="202"/>
    </location>
</feature>
<gene>
    <name evidence="2" type="ORF">UPYG_G00243740</name>
</gene>
<keyword evidence="3" id="KW-1185">Reference proteome</keyword>
<organism evidence="2 3">
    <name type="scientific">Umbra pygmaea</name>
    <name type="common">Eastern mudminnow</name>
    <dbReference type="NCBI Taxonomy" id="75934"/>
    <lineage>
        <taxon>Eukaryota</taxon>
        <taxon>Metazoa</taxon>
        <taxon>Chordata</taxon>
        <taxon>Craniata</taxon>
        <taxon>Vertebrata</taxon>
        <taxon>Euteleostomi</taxon>
        <taxon>Actinopterygii</taxon>
        <taxon>Neopterygii</taxon>
        <taxon>Teleostei</taxon>
        <taxon>Protacanthopterygii</taxon>
        <taxon>Esociformes</taxon>
        <taxon>Umbridae</taxon>
        <taxon>Umbra</taxon>
    </lineage>
</organism>
<name>A0ABD0WFV5_UMBPY</name>
<feature type="region of interest" description="Disordered" evidence="1">
    <location>
        <begin position="1"/>
        <end position="96"/>
    </location>
</feature>
<sequence length="202" mass="22668">MIGGGSSSPHLATHAPISRTQRETREGASRAERAETNTLLAHTITPPSPHHTPLPPRAPREEPDPRYTVTVACPPPPFSPPVTHGSSSRTHGKHGAPYRSALPPSFRHYSLILSPFFSSFFPYHFYFTPAHRSPWRRSLFETSARFRRLFFNPAGNVYRVEADRRPSLSAATRQTDSDRHAPRWVPPSSSPLREPVSREDCC</sequence>
<dbReference type="Proteomes" id="UP001557470">
    <property type="component" value="Unassembled WGS sequence"/>
</dbReference>
<evidence type="ECO:0000313" key="2">
    <source>
        <dbReference type="EMBL" id="KAL0970559.1"/>
    </source>
</evidence>
<proteinExistence type="predicted"/>
<feature type="compositionally biased region" description="Pro residues" evidence="1">
    <location>
        <begin position="46"/>
        <end position="57"/>
    </location>
</feature>
<evidence type="ECO:0000256" key="1">
    <source>
        <dbReference type="SAM" id="MobiDB-lite"/>
    </source>
</evidence>
<feature type="compositionally biased region" description="Basic and acidic residues" evidence="1">
    <location>
        <begin position="20"/>
        <end position="35"/>
    </location>
</feature>
<dbReference type="EMBL" id="JAGEUA010000007">
    <property type="protein sequence ID" value="KAL0970559.1"/>
    <property type="molecule type" value="Genomic_DNA"/>
</dbReference>
<evidence type="ECO:0000313" key="3">
    <source>
        <dbReference type="Proteomes" id="UP001557470"/>
    </source>
</evidence>
<protein>
    <submittedName>
        <fullName evidence="2">Uncharacterized protein</fullName>
    </submittedName>
</protein>
<dbReference type="AlphaFoldDB" id="A0ABD0WFV5"/>